<name>A0A0N1ITK9_9HYME</name>
<feature type="region of interest" description="Disordered" evidence="1">
    <location>
        <begin position="65"/>
        <end position="84"/>
    </location>
</feature>
<dbReference type="AlphaFoldDB" id="A0A0N1ITK9"/>
<proteinExistence type="predicted"/>
<gene>
    <name evidence="2" type="ORF">WN51_13986</name>
</gene>
<dbReference type="EMBL" id="KQ435794">
    <property type="protein sequence ID" value="KOX73908.1"/>
    <property type="molecule type" value="Genomic_DNA"/>
</dbReference>
<dbReference type="Proteomes" id="UP000053105">
    <property type="component" value="Unassembled WGS sequence"/>
</dbReference>
<keyword evidence="3" id="KW-1185">Reference proteome</keyword>
<evidence type="ECO:0000313" key="3">
    <source>
        <dbReference type="Proteomes" id="UP000053105"/>
    </source>
</evidence>
<evidence type="ECO:0000256" key="1">
    <source>
        <dbReference type="SAM" id="MobiDB-lite"/>
    </source>
</evidence>
<sequence>MSKLVKRVYNALYFFPFARASANYPAAGNGRFIYRSCVAFSYVEGVRELRDSYWMIIKDTSLSNEKQPAKTEKKTETRRWKEEGESEMEGLRSRCWKELGGKGDGFLNRAGGSYAKLLLPPATSITSFRFQGEGGSSPPRIGIWLPPSLLPPLPPPRGLGFLNYEFRTLAQAASGCAPSVEVLPICDVAANKAKCGNTAKMHGPSSLAGSCNNKRLGLHFLVRTFAFGPFNETNRTGRAVFPNAGAINK</sequence>
<evidence type="ECO:0000313" key="2">
    <source>
        <dbReference type="EMBL" id="KOX73908.1"/>
    </source>
</evidence>
<reference evidence="2 3" key="1">
    <citation type="submission" date="2015-07" db="EMBL/GenBank/DDBJ databases">
        <title>The genome of Melipona quadrifasciata.</title>
        <authorList>
            <person name="Pan H."/>
            <person name="Kapheim K."/>
        </authorList>
    </citation>
    <scope>NUCLEOTIDE SEQUENCE [LARGE SCALE GENOMIC DNA]</scope>
    <source>
        <strain evidence="2">0111107301</strain>
        <tissue evidence="2">Whole body</tissue>
    </source>
</reference>
<protein>
    <submittedName>
        <fullName evidence="2">Uncharacterized protein</fullName>
    </submittedName>
</protein>
<organism evidence="2 3">
    <name type="scientific">Melipona quadrifasciata</name>
    <dbReference type="NCBI Taxonomy" id="166423"/>
    <lineage>
        <taxon>Eukaryota</taxon>
        <taxon>Metazoa</taxon>
        <taxon>Ecdysozoa</taxon>
        <taxon>Arthropoda</taxon>
        <taxon>Hexapoda</taxon>
        <taxon>Insecta</taxon>
        <taxon>Pterygota</taxon>
        <taxon>Neoptera</taxon>
        <taxon>Endopterygota</taxon>
        <taxon>Hymenoptera</taxon>
        <taxon>Apocrita</taxon>
        <taxon>Aculeata</taxon>
        <taxon>Apoidea</taxon>
        <taxon>Anthophila</taxon>
        <taxon>Apidae</taxon>
        <taxon>Melipona</taxon>
    </lineage>
</organism>
<feature type="compositionally biased region" description="Basic and acidic residues" evidence="1">
    <location>
        <begin position="67"/>
        <end position="84"/>
    </location>
</feature>
<accession>A0A0N1ITK9</accession>